<dbReference type="KEGG" id="hir:HETIRDRAFT_219397"/>
<dbReference type="eggNOG" id="ENOG502SXYS">
    <property type="taxonomic scope" value="Eukaryota"/>
</dbReference>
<dbReference type="InterPro" id="IPR043502">
    <property type="entry name" value="DNA/RNA_pol_sf"/>
</dbReference>
<dbReference type="CDD" id="cd00303">
    <property type="entry name" value="retropepsin_like"/>
    <property type="match status" value="1"/>
</dbReference>
<evidence type="ECO:0008006" key="4">
    <source>
        <dbReference type="Google" id="ProtNLM"/>
    </source>
</evidence>
<feature type="non-terminal residue" evidence="2">
    <location>
        <position position="403"/>
    </location>
</feature>
<dbReference type="PANTHER" id="PTHR15503:SF22">
    <property type="entry name" value="TRANSPOSON TY3-I GAG POLYPROTEIN"/>
    <property type="match status" value="1"/>
</dbReference>
<name>W4K004_HETIT</name>
<dbReference type="HOGENOM" id="CLU_068189_0_0_1"/>
<dbReference type="InParanoid" id="W4K004"/>
<dbReference type="Gene3D" id="2.40.70.10">
    <property type="entry name" value="Acid Proteases"/>
    <property type="match status" value="1"/>
</dbReference>
<evidence type="ECO:0000313" key="3">
    <source>
        <dbReference type="Proteomes" id="UP000030671"/>
    </source>
</evidence>
<dbReference type="EMBL" id="KI925461">
    <property type="protein sequence ID" value="ETW78670.1"/>
    <property type="molecule type" value="Genomic_DNA"/>
</dbReference>
<dbReference type="SUPFAM" id="SSF56672">
    <property type="entry name" value="DNA/RNA polymerases"/>
    <property type="match status" value="1"/>
</dbReference>
<reference evidence="2 3" key="1">
    <citation type="journal article" date="2012" name="New Phytol.">
        <title>Insight into trade-off between wood decay and parasitism from the genome of a fungal forest pathogen.</title>
        <authorList>
            <person name="Olson A."/>
            <person name="Aerts A."/>
            <person name="Asiegbu F."/>
            <person name="Belbahri L."/>
            <person name="Bouzid O."/>
            <person name="Broberg A."/>
            <person name="Canback B."/>
            <person name="Coutinho P.M."/>
            <person name="Cullen D."/>
            <person name="Dalman K."/>
            <person name="Deflorio G."/>
            <person name="van Diepen L.T."/>
            <person name="Dunand C."/>
            <person name="Duplessis S."/>
            <person name="Durling M."/>
            <person name="Gonthier P."/>
            <person name="Grimwood J."/>
            <person name="Fossdal C.G."/>
            <person name="Hansson D."/>
            <person name="Henrissat B."/>
            <person name="Hietala A."/>
            <person name="Himmelstrand K."/>
            <person name="Hoffmeister D."/>
            <person name="Hogberg N."/>
            <person name="James T.Y."/>
            <person name="Karlsson M."/>
            <person name="Kohler A."/>
            <person name="Kues U."/>
            <person name="Lee Y.H."/>
            <person name="Lin Y.C."/>
            <person name="Lind M."/>
            <person name="Lindquist E."/>
            <person name="Lombard V."/>
            <person name="Lucas S."/>
            <person name="Lunden K."/>
            <person name="Morin E."/>
            <person name="Murat C."/>
            <person name="Park J."/>
            <person name="Raffaello T."/>
            <person name="Rouze P."/>
            <person name="Salamov A."/>
            <person name="Schmutz J."/>
            <person name="Solheim H."/>
            <person name="Stahlberg J."/>
            <person name="Velez H."/>
            <person name="de Vries R.P."/>
            <person name="Wiebenga A."/>
            <person name="Woodward S."/>
            <person name="Yakovlev I."/>
            <person name="Garbelotto M."/>
            <person name="Martin F."/>
            <person name="Grigoriev I.V."/>
            <person name="Stenlid J."/>
        </authorList>
    </citation>
    <scope>NUCLEOTIDE SEQUENCE [LARGE SCALE GENOMIC DNA]</scope>
    <source>
        <strain evidence="2 3">TC 32-1</strain>
    </source>
</reference>
<dbReference type="PANTHER" id="PTHR15503">
    <property type="entry name" value="LDOC1 RELATED"/>
    <property type="match status" value="1"/>
</dbReference>
<keyword evidence="3" id="KW-1185">Reference proteome</keyword>
<dbReference type="GeneID" id="20668647"/>
<feature type="region of interest" description="Disordered" evidence="1">
    <location>
        <begin position="174"/>
        <end position="207"/>
    </location>
</feature>
<organism evidence="2 3">
    <name type="scientific">Heterobasidion irregulare (strain TC 32-1)</name>
    <dbReference type="NCBI Taxonomy" id="747525"/>
    <lineage>
        <taxon>Eukaryota</taxon>
        <taxon>Fungi</taxon>
        <taxon>Dikarya</taxon>
        <taxon>Basidiomycota</taxon>
        <taxon>Agaricomycotina</taxon>
        <taxon>Agaricomycetes</taxon>
        <taxon>Russulales</taxon>
        <taxon>Bondarzewiaceae</taxon>
        <taxon>Heterobasidion</taxon>
        <taxon>Heterobasidion annosum species complex</taxon>
    </lineage>
</organism>
<evidence type="ECO:0000313" key="2">
    <source>
        <dbReference type="EMBL" id="ETW78670.1"/>
    </source>
</evidence>
<dbReference type="OrthoDB" id="128646at2759"/>
<dbReference type="InterPro" id="IPR021109">
    <property type="entry name" value="Peptidase_aspartic_dom_sf"/>
</dbReference>
<dbReference type="InterPro" id="IPR032567">
    <property type="entry name" value="RTL1-rel"/>
</dbReference>
<feature type="region of interest" description="Disordered" evidence="1">
    <location>
        <begin position="289"/>
        <end position="315"/>
    </location>
</feature>
<gene>
    <name evidence="2" type="ORF">HETIRDRAFT_219397</name>
</gene>
<dbReference type="Proteomes" id="UP000030671">
    <property type="component" value="Unassembled WGS sequence"/>
</dbReference>
<dbReference type="RefSeq" id="XP_009548988.1">
    <property type="nucleotide sequence ID" value="XM_009550693.1"/>
</dbReference>
<protein>
    <recommendedName>
        <fullName evidence="4">Peptidase A2 domain-containing protein</fullName>
    </recommendedName>
</protein>
<evidence type="ECO:0000256" key="1">
    <source>
        <dbReference type="SAM" id="MobiDB-lite"/>
    </source>
</evidence>
<dbReference type="Pfam" id="PF13975">
    <property type="entry name" value="gag-asp_proteas"/>
    <property type="match status" value="1"/>
</dbReference>
<accession>W4K004</accession>
<dbReference type="AlphaFoldDB" id="W4K004"/>
<sequence>MKSHSAPSLRIETILIGKNRKAATQALVDSGATGIFMHPRFVETHRIKTRKTPAPIPVNTVQNTEFKGGPITKFTELKLQVLGEQGGTHTESAKFYIAEIGKEDVILGTGWLLEHNPEVDWHAYGLHFTRCPPSCQIKGGPIKAKRATRKPGRQNPEIQRIETVPRKNDYSITLQKPGQAQPGRKVGNATVPHPRIKPNIRGSQPEGRNPEYLRARAKHYAAPTWAEEDTPEDGVRLSALPSTDLEEDGVYLVRCLNTRQLEALELYNDGKENIDIHRIETTETLVTNTPVPRKEPIGKQTKHTNSQKLAEEASKGKPELSFEEIVPKEYWDYRKVFEGRKPGKLPPKRPWDHKIELKDGMEHSLRPKLYSLSPMEQTELKKFIDENLKKGFIRESKSHIASP</sequence>
<proteinExistence type="predicted"/>
<dbReference type="Gene3D" id="3.10.10.10">
    <property type="entry name" value="HIV Type 1 Reverse Transcriptase, subunit A, domain 1"/>
    <property type="match status" value="1"/>
</dbReference>